<reference evidence="24 25" key="1">
    <citation type="submission" date="2016-11" db="EMBL/GenBank/DDBJ databases">
        <authorList>
            <person name="Jaros S."/>
            <person name="Januszkiewicz K."/>
            <person name="Wedrychowicz H."/>
        </authorList>
    </citation>
    <scope>NUCLEOTIDE SEQUENCE [LARGE SCALE GENOMIC DNA]</scope>
    <source>
        <strain evidence="24 25">DSM 17918</strain>
    </source>
</reference>
<feature type="domain" description="Mur ligase central" evidence="23">
    <location>
        <begin position="106"/>
        <end position="300"/>
    </location>
</feature>
<evidence type="ECO:0000256" key="13">
    <source>
        <dbReference type="ARBA" id="ARBA00056782"/>
    </source>
</evidence>
<dbReference type="InterPro" id="IPR004101">
    <property type="entry name" value="Mur_ligase_C"/>
</dbReference>
<dbReference type="NCBIfam" id="NF001126">
    <property type="entry name" value="PRK00139.1-4"/>
    <property type="match status" value="1"/>
</dbReference>
<keyword evidence="8 19" id="KW-0133">Cell shape</keyword>
<evidence type="ECO:0000256" key="19">
    <source>
        <dbReference type="HAMAP-Rule" id="MF_00208"/>
    </source>
</evidence>
<evidence type="ECO:0000256" key="8">
    <source>
        <dbReference type="ARBA" id="ARBA00022960"/>
    </source>
</evidence>
<evidence type="ECO:0000256" key="11">
    <source>
        <dbReference type="ARBA" id="ARBA00023316"/>
    </source>
</evidence>
<dbReference type="InterPro" id="IPR035911">
    <property type="entry name" value="MurE/MurF_N"/>
</dbReference>
<keyword evidence="5 19" id="KW-0132">Cell division</keyword>
<dbReference type="OrthoDB" id="9800958at2"/>
<dbReference type="NCBIfam" id="TIGR01085">
    <property type="entry name" value="murE"/>
    <property type="match status" value="1"/>
</dbReference>
<dbReference type="FunFam" id="3.90.190.20:FF:000006">
    <property type="entry name" value="UDP-N-acetylmuramoyl-L-alanyl-D-glutamate--2,6-diaminopimelate ligase"/>
    <property type="match status" value="1"/>
</dbReference>
<comment type="function">
    <text evidence="13 19">Catalyzes the addition of meso-diaminopimelic acid to the nucleotide precursor UDP-N-acetylmuramoyl-L-alanyl-D-glutamate (UMAG) in the biosynthesis of bacterial cell-wall peptidoglycan.</text>
</comment>
<comment type="cofactor">
    <cofactor evidence="19">
        <name>Mg(2+)</name>
        <dbReference type="ChEBI" id="CHEBI:18420"/>
    </cofactor>
</comment>
<dbReference type="SUPFAM" id="SSF53623">
    <property type="entry name" value="MurD-like peptide ligases, catalytic domain"/>
    <property type="match status" value="1"/>
</dbReference>
<feature type="binding site" evidence="19">
    <location>
        <begin position="108"/>
        <end position="114"/>
    </location>
    <ligand>
        <name>ATP</name>
        <dbReference type="ChEBI" id="CHEBI:30616"/>
    </ligand>
</feature>
<evidence type="ECO:0000256" key="10">
    <source>
        <dbReference type="ARBA" id="ARBA00023306"/>
    </source>
</evidence>
<keyword evidence="3 19" id="KW-0963">Cytoplasm</keyword>
<comment type="subcellular location">
    <subcellularLocation>
        <location evidence="19 20">Cytoplasm</location>
    </subcellularLocation>
</comment>
<evidence type="ECO:0000256" key="7">
    <source>
        <dbReference type="ARBA" id="ARBA00022840"/>
    </source>
</evidence>
<dbReference type="GO" id="GO:0051301">
    <property type="term" value="P:cell division"/>
    <property type="evidence" value="ECO:0007669"/>
    <property type="project" value="UniProtKB-KW"/>
</dbReference>
<dbReference type="NCBIfam" id="NF001124">
    <property type="entry name" value="PRK00139.1-2"/>
    <property type="match status" value="1"/>
</dbReference>
<comment type="pathway">
    <text evidence="1 19 20">Cell wall biogenesis; peptidoglycan biosynthesis.</text>
</comment>
<feature type="short sequence motif" description="Meso-diaminopimelate recognition motif" evidence="19">
    <location>
        <begin position="396"/>
        <end position="399"/>
    </location>
</feature>
<dbReference type="Pfam" id="PF01225">
    <property type="entry name" value="Mur_ligase"/>
    <property type="match status" value="1"/>
</dbReference>
<dbReference type="GO" id="GO:0071555">
    <property type="term" value="P:cell wall organization"/>
    <property type="evidence" value="ECO:0007669"/>
    <property type="project" value="UniProtKB-KW"/>
</dbReference>
<evidence type="ECO:0000259" key="23">
    <source>
        <dbReference type="Pfam" id="PF08245"/>
    </source>
</evidence>
<keyword evidence="9 19" id="KW-0573">Peptidoglycan synthesis</keyword>
<evidence type="ECO:0000256" key="12">
    <source>
        <dbReference type="ARBA" id="ARBA00050251"/>
    </source>
</evidence>
<feature type="binding site" evidence="19">
    <location>
        <begin position="150"/>
        <end position="151"/>
    </location>
    <ligand>
        <name>UDP-N-acetyl-alpha-D-muramoyl-L-alanyl-D-glutamate</name>
        <dbReference type="ChEBI" id="CHEBI:83900"/>
    </ligand>
</feature>
<dbReference type="InterPro" id="IPR013221">
    <property type="entry name" value="Mur_ligase_cen"/>
</dbReference>
<feature type="domain" description="Mur ligase N-terminal catalytic" evidence="21">
    <location>
        <begin position="22"/>
        <end position="94"/>
    </location>
</feature>
<dbReference type="GO" id="GO:0004326">
    <property type="term" value="F:tetrahydrofolylpolyglutamate synthase activity"/>
    <property type="evidence" value="ECO:0007669"/>
    <property type="project" value="InterPro"/>
</dbReference>
<keyword evidence="25" id="KW-1185">Reference proteome</keyword>
<comment type="similarity">
    <text evidence="2 19">Belongs to the MurCDEF family. MurE subfamily.</text>
</comment>
<dbReference type="InterPro" id="IPR036565">
    <property type="entry name" value="Mur-like_cat_sf"/>
</dbReference>
<evidence type="ECO:0000259" key="21">
    <source>
        <dbReference type="Pfam" id="PF01225"/>
    </source>
</evidence>
<feature type="binding site" evidence="19">
    <location>
        <position position="372"/>
    </location>
    <ligand>
        <name>meso-2,6-diaminopimelate</name>
        <dbReference type="ChEBI" id="CHEBI:57791"/>
    </ligand>
</feature>
<keyword evidence="11 19" id="KW-0961">Cell wall biogenesis/degradation</keyword>
<name>A0A1M4T2T6_9THEO</name>
<protein>
    <recommendedName>
        <fullName evidence="15 19">UDP-N-acetylmuramoyl-L-alanyl-D-glutamate--2,6-diaminopimelate ligase</fullName>
        <ecNumber evidence="14 19">6.3.2.13</ecNumber>
    </recommendedName>
    <alternativeName>
        <fullName evidence="16 19">Meso-A2pm-adding enzyme</fullName>
    </alternativeName>
    <alternativeName>
        <fullName evidence="17 19">Meso-diaminopimelate-adding enzyme</fullName>
    </alternativeName>
    <alternativeName>
        <fullName evidence="18 19">UDP-MurNAc-L-Ala-D-Glu:meso-diaminopimelate ligase</fullName>
    </alternativeName>
    <alternativeName>
        <fullName evidence="19">UDP-MurNAc-tripeptide synthetase</fullName>
    </alternativeName>
    <alternativeName>
        <fullName evidence="19">UDP-N-acetylmuramyl-tripeptide synthetase</fullName>
    </alternativeName>
</protein>
<dbReference type="InterPro" id="IPR000713">
    <property type="entry name" value="Mur_ligase_N"/>
</dbReference>
<dbReference type="Gene3D" id="3.90.190.20">
    <property type="entry name" value="Mur ligase, C-terminal domain"/>
    <property type="match status" value="1"/>
</dbReference>
<dbReference type="InterPro" id="IPR005761">
    <property type="entry name" value="UDP-N-AcMur-Glu-dNH2Pim_ligase"/>
</dbReference>
<evidence type="ECO:0000256" key="2">
    <source>
        <dbReference type="ARBA" id="ARBA00005898"/>
    </source>
</evidence>
<dbReference type="EC" id="6.3.2.13" evidence="14 19"/>
<dbReference type="GO" id="GO:0008360">
    <property type="term" value="P:regulation of cell shape"/>
    <property type="evidence" value="ECO:0007669"/>
    <property type="project" value="UniProtKB-KW"/>
</dbReference>
<dbReference type="Pfam" id="PF08245">
    <property type="entry name" value="Mur_ligase_M"/>
    <property type="match status" value="1"/>
</dbReference>
<evidence type="ECO:0000256" key="16">
    <source>
        <dbReference type="ARBA" id="ARBA00075482"/>
    </source>
</evidence>
<accession>A0A1M4T2T6</accession>
<dbReference type="HAMAP" id="MF_00208">
    <property type="entry name" value="MurE"/>
    <property type="match status" value="1"/>
</dbReference>
<dbReference type="STRING" id="1121256.SAMN02746089_00201"/>
<dbReference type="GO" id="GO:0000287">
    <property type="term" value="F:magnesium ion binding"/>
    <property type="evidence" value="ECO:0007669"/>
    <property type="project" value="UniProtKB-UniRule"/>
</dbReference>
<evidence type="ECO:0000256" key="20">
    <source>
        <dbReference type="RuleBase" id="RU004135"/>
    </source>
</evidence>
<evidence type="ECO:0000259" key="22">
    <source>
        <dbReference type="Pfam" id="PF02875"/>
    </source>
</evidence>
<evidence type="ECO:0000256" key="15">
    <source>
        <dbReference type="ARBA" id="ARBA00072883"/>
    </source>
</evidence>
<dbReference type="InterPro" id="IPR036615">
    <property type="entry name" value="Mur_ligase_C_dom_sf"/>
</dbReference>
<evidence type="ECO:0000256" key="18">
    <source>
        <dbReference type="ARBA" id="ARBA00081560"/>
    </source>
</evidence>
<evidence type="ECO:0000256" key="1">
    <source>
        <dbReference type="ARBA" id="ARBA00004752"/>
    </source>
</evidence>
<keyword evidence="6 19" id="KW-0547">Nucleotide-binding</keyword>
<evidence type="ECO:0000256" key="14">
    <source>
        <dbReference type="ARBA" id="ARBA00066633"/>
    </source>
</evidence>
<evidence type="ECO:0000256" key="5">
    <source>
        <dbReference type="ARBA" id="ARBA00022618"/>
    </source>
</evidence>
<dbReference type="GO" id="GO:0009252">
    <property type="term" value="P:peptidoglycan biosynthetic process"/>
    <property type="evidence" value="ECO:0007669"/>
    <property type="project" value="UniProtKB-UniRule"/>
</dbReference>
<comment type="caution">
    <text evidence="19">Lacks conserved residue(s) required for the propagation of feature annotation.</text>
</comment>
<keyword evidence="19" id="KW-0460">Magnesium</keyword>
<dbReference type="Gene3D" id="3.40.1390.10">
    <property type="entry name" value="MurE/MurF, N-terminal domain"/>
    <property type="match status" value="1"/>
</dbReference>
<dbReference type="EMBL" id="FQVH01000001">
    <property type="protein sequence ID" value="SHE38776.1"/>
    <property type="molecule type" value="Genomic_DNA"/>
</dbReference>
<dbReference type="Gene3D" id="3.40.1190.10">
    <property type="entry name" value="Mur-like, catalytic domain"/>
    <property type="match status" value="1"/>
</dbReference>
<dbReference type="UniPathway" id="UPA00219"/>
<dbReference type="PANTHER" id="PTHR23135:SF4">
    <property type="entry name" value="UDP-N-ACETYLMURAMOYL-L-ALANYL-D-GLUTAMATE--2,6-DIAMINOPIMELATE LIGASE MURE HOMOLOG, CHLOROPLASTIC"/>
    <property type="match status" value="1"/>
</dbReference>
<sequence length="479" mass="53146">MILRELLDGVDVISDYNGQIDIKGIKYDSRKVTSGDAFLCIKGFSVDGHRFAQEAVENGASVVIAQDDVAVDGAEVVMVRDTRIAMARIAANFYGHPSKDFVLIGVTGTNGKTTVTNIIRWVLRNLGYSVGLIGTINIAMDDEEIPSIHTTPESVDLQRIFKEMKDRGAHYVVMEVSSHSLALHRVDQCDFDVAVFTNLTQDHLDFHKTMEEYMKAKMRLFKMTKKSIVNVDDDYSDFFVQQANKPLYTYGINGGDFRARNVVMTNGVEFDLYHSGFITPIKFPIPGKFSVYNALAAIATLSALGFPVPNIAESLSTFPGVKGRCELVNCGTPYKVVIDYAHTPDGLENILKSVREFTINRLIVVFGCGGDRDKAKRPKMGEIAIRYADYTIITTDNPRSEDPQAIISDILKGINGNEDKYKVIVDRKEAIKYALGMAKEGDVVLLAGKGHETYQILRDKTIPFDEREIVKSIVGGKNV</sequence>
<dbReference type="SUPFAM" id="SSF53244">
    <property type="entry name" value="MurD-like peptide ligases, peptide-binding domain"/>
    <property type="match status" value="1"/>
</dbReference>
<dbReference type="GO" id="GO:0008765">
    <property type="term" value="F:UDP-N-acetylmuramoylalanyl-D-glutamate-2,6-diaminopimelate ligase activity"/>
    <property type="evidence" value="ECO:0007669"/>
    <property type="project" value="UniProtKB-UniRule"/>
</dbReference>
<dbReference type="AlphaFoldDB" id="A0A1M4T2T6"/>
<evidence type="ECO:0000256" key="3">
    <source>
        <dbReference type="ARBA" id="ARBA00022490"/>
    </source>
</evidence>
<dbReference type="InterPro" id="IPR018109">
    <property type="entry name" value="Folylpolyglutamate_synth_CS"/>
</dbReference>
<evidence type="ECO:0000313" key="25">
    <source>
        <dbReference type="Proteomes" id="UP000184088"/>
    </source>
</evidence>
<evidence type="ECO:0000313" key="24">
    <source>
        <dbReference type="EMBL" id="SHE38776.1"/>
    </source>
</evidence>
<feature type="binding site" evidence="19">
    <location>
        <position position="177"/>
    </location>
    <ligand>
        <name>UDP-N-acetyl-alpha-D-muramoyl-L-alanyl-D-glutamate</name>
        <dbReference type="ChEBI" id="CHEBI:83900"/>
    </ligand>
</feature>
<feature type="binding site" evidence="19">
    <location>
        <position position="185"/>
    </location>
    <ligand>
        <name>UDP-N-acetyl-alpha-D-muramoyl-L-alanyl-D-glutamate</name>
        <dbReference type="ChEBI" id="CHEBI:83900"/>
    </ligand>
</feature>
<dbReference type="GO" id="GO:0005737">
    <property type="term" value="C:cytoplasm"/>
    <property type="evidence" value="ECO:0007669"/>
    <property type="project" value="UniProtKB-SubCell"/>
</dbReference>
<keyword evidence="4 19" id="KW-0436">Ligase</keyword>
<dbReference type="RefSeq" id="WP_073341214.1">
    <property type="nucleotide sequence ID" value="NZ_FQVH01000001.1"/>
</dbReference>
<evidence type="ECO:0000256" key="17">
    <source>
        <dbReference type="ARBA" id="ARBA00076158"/>
    </source>
</evidence>
<keyword evidence="7 19" id="KW-0067">ATP-binding</keyword>
<gene>
    <name evidence="19" type="primary">murE</name>
    <name evidence="24" type="ORF">SAMN02746089_00201</name>
</gene>
<keyword evidence="10 19" id="KW-0131">Cell cycle</keyword>
<proteinExistence type="inferred from homology"/>
<feature type="domain" description="Mur ligase C-terminal" evidence="22">
    <location>
        <begin position="323"/>
        <end position="450"/>
    </location>
</feature>
<dbReference type="Proteomes" id="UP000184088">
    <property type="component" value="Unassembled WGS sequence"/>
</dbReference>
<comment type="catalytic activity">
    <reaction evidence="12 19">
        <text>UDP-N-acetyl-alpha-D-muramoyl-L-alanyl-D-glutamate + meso-2,6-diaminopimelate + ATP = UDP-N-acetyl-alpha-D-muramoyl-L-alanyl-gamma-D-glutamyl-meso-2,6-diaminopimelate + ADP + phosphate + H(+)</text>
        <dbReference type="Rhea" id="RHEA:23676"/>
        <dbReference type="ChEBI" id="CHEBI:15378"/>
        <dbReference type="ChEBI" id="CHEBI:30616"/>
        <dbReference type="ChEBI" id="CHEBI:43474"/>
        <dbReference type="ChEBI" id="CHEBI:57791"/>
        <dbReference type="ChEBI" id="CHEBI:83900"/>
        <dbReference type="ChEBI" id="CHEBI:83905"/>
        <dbReference type="ChEBI" id="CHEBI:456216"/>
        <dbReference type="EC" id="6.3.2.13"/>
    </reaction>
</comment>
<dbReference type="SUPFAM" id="SSF63418">
    <property type="entry name" value="MurE/MurF N-terminal domain"/>
    <property type="match status" value="1"/>
</dbReference>
<dbReference type="Pfam" id="PF02875">
    <property type="entry name" value="Mur_ligase_C"/>
    <property type="match status" value="1"/>
</dbReference>
<feature type="binding site" evidence="19">
    <location>
        <position position="29"/>
    </location>
    <ligand>
        <name>UDP-N-acetyl-alpha-D-muramoyl-L-alanyl-D-glutamate</name>
        <dbReference type="ChEBI" id="CHEBI:83900"/>
    </ligand>
</feature>
<feature type="binding site" evidence="19">
    <location>
        <begin position="396"/>
        <end position="399"/>
    </location>
    <ligand>
        <name>meso-2,6-diaminopimelate</name>
        <dbReference type="ChEBI" id="CHEBI:57791"/>
    </ligand>
</feature>
<comment type="PTM">
    <text evidence="19">Carboxylation is probably crucial for Mg(2+) binding and, consequently, for the gamma-phosphate positioning of ATP.</text>
</comment>
<evidence type="ECO:0000256" key="4">
    <source>
        <dbReference type="ARBA" id="ARBA00022598"/>
    </source>
</evidence>
<organism evidence="24 25">
    <name type="scientific">Caldanaerobius fijiensis DSM 17918</name>
    <dbReference type="NCBI Taxonomy" id="1121256"/>
    <lineage>
        <taxon>Bacteria</taxon>
        <taxon>Bacillati</taxon>
        <taxon>Bacillota</taxon>
        <taxon>Clostridia</taxon>
        <taxon>Thermoanaerobacterales</taxon>
        <taxon>Thermoanaerobacteraceae</taxon>
        <taxon>Caldanaerobius</taxon>
    </lineage>
</organism>
<dbReference type="PROSITE" id="PS01011">
    <property type="entry name" value="FOLYLPOLYGLU_SYNT_1"/>
    <property type="match status" value="1"/>
</dbReference>
<feature type="binding site" evidence="19">
    <location>
        <position position="452"/>
    </location>
    <ligand>
        <name>meso-2,6-diaminopimelate</name>
        <dbReference type="ChEBI" id="CHEBI:57791"/>
    </ligand>
</feature>
<evidence type="ECO:0000256" key="9">
    <source>
        <dbReference type="ARBA" id="ARBA00022984"/>
    </source>
</evidence>
<feature type="modified residue" description="N6-carboxylysine" evidence="19">
    <location>
        <position position="217"/>
    </location>
</feature>
<feature type="binding site" evidence="19">
    <location>
        <position position="448"/>
    </location>
    <ligand>
        <name>meso-2,6-diaminopimelate</name>
        <dbReference type="ChEBI" id="CHEBI:57791"/>
    </ligand>
</feature>
<evidence type="ECO:0000256" key="6">
    <source>
        <dbReference type="ARBA" id="ARBA00022741"/>
    </source>
</evidence>
<dbReference type="GO" id="GO:0005524">
    <property type="term" value="F:ATP binding"/>
    <property type="evidence" value="ECO:0007669"/>
    <property type="project" value="UniProtKB-UniRule"/>
</dbReference>
<dbReference type="PANTHER" id="PTHR23135">
    <property type="entry name" value="MUR LIGASE FAMILY MEMBER"/>
    <property type="match status" value="1"/>
</dbReference>